<evidence type="ECO:0000256" key="5">
    <source>
        <dbReference type="ARBA" id="ARBA00022833"/>
    </source>
</evidence>
<evidence type="ECO:0000256" key="4">
    <source>
        <dbReference type="ARBA" id="ARBA00022723"/>
    </source>
</evidence>
<keyword evidence="12" id="KW-1185">Reference proteome</keyword>
<evidence type="ECO:0000256" key="9">
    <source>
        <dbReference type="SAM" id="Phobius"/>
    </source>
</evidence>
<proteinExistence type="inferred from homology"/>
<evidence type="ECO:0000256" key="7">
    <source>
        <dbReference type="ARBA" id="ARBA00048348"/>
    </source>
</evidence>
<dbReference type="PANTHER" id="PTHR18952">
    <property type="entry name" value="CARBONIC ANHYDRASE"/>
    <property type="match status" value="1"/>
</dbReference>
<keyword evidence="6 8" id="KW-0456">Lyase</keyword>
<name>A0ABD1EBK9_HYPHA</name>
<comment type="similarity">
    <text evidence="2 8">Belongs to the alpha-carbonic anhydrase family.</text>
</comment>
<dbReference type="PROSITE" id="PS00162">
    <property type="entry name" value="ALPHA_CA_1"/>
    <property type="match status" value="1"/>
</dbReference>
<evidence type="ECO:0000256" key="6">
    <source>
        <dbReference type="ARBA" id="ARBA00023239"/>
    </source>
</evidence>
<evidence type="ECO:0000256" key="3">
    <source>
        <dbReference type="ARBA" id="ARBA00012925"/>
    </source>
</evidence>
<dbReference type="AlphaFoldDB" id="A0ABD1EBK9"/>
<keyword evidence="9" id="KW-1133">Transmembrane helix</keyword>
<dbReference type="Pfam" id="PF00194">
    <property type="entry name" value="Carb_anhydrase"/>
    <property type="match status" value="1"/>
</dbReference>
<dbReference type="InterPro" id="IPR001148">
    <property type="entry name" value="CA_dom"/>
</dbReference>
<reference evidence="11 12" key="1">
    <citation type="submission" date="2024-05" db="EMBL/GenBank/DDBJ databases">
        <title>Genetic variation in Jamaican populations of the coffee berry borer (Hypothenemus hampei).</title>
        <authorList>
            <person name="Errbii M."/>
            <person name="Myrie A."/>
        </authorList>
    </citation>
    <scope>NUCLEOTIDE SEQUENCE [LARGE SCALE GENOMIC DNA]</scope>
    <source>
        <strain evidence="11">JA-Hopewell-2020-01-JO</strain>
        <tissue evidence="11">Whole body</tissue>
    </source>
</reference>
<keyword evidence="9" id="KW-0812">Transmembrane</keyword>
<evidence type="ECO:0000256" key="8">
    <source>
        <dbReference type="RuleBase" id="RU367011"/>
    </source>
</evidence>
<sequence>MTIIKLPNNKFWKNKFFFFGILFGAVIVTCITLPIILVQNVHTTTSHTSEWSYLRQDLWDGLCQTGQKQSPINLIETVVDDIYTTLPSIHLENINYFETVEVGNTGHTVTLNLTKNNSTQPRLYGGGLSGNFTLNHAHFHWPSEHSINGKSFDLEAHLVFYSDLFQSLSDALEVPNQVTVLAILFEQSNNESSKTHTNFQTIDKAVLKVSFYAGSTAETSKGLTLEDFFPNDLESFFAYSGSLTTPSCNEGVNWIILREPVEIYENDLDYLTNVFTEEQELLEKNNRDLQEVNGRTIVVH</sequence>
<keyword evidence="9" id="KW-0472">Membrane</keyword>
<protein>
    <recommendedName>
        <fullName evidence="3 8">Carbonic anhydrase</fullName>
        <ecNumber evidence="3 8">4.2.1.1</ecNumber>
    </recommendedName>
</protein>
<dbReference type="Gene3D" id="3.10.200.10">
    <property type="entry name" value="Alpha carbonic anhydrase"/>
    <property type="match status" value="1"/>
</dbReference>
<comment type="function">
    <text evidence="1 8">Reversible hydration of carbon dioxide.</text>
</comment>
<dbReference type="CDD" id="cd00326">
    <property type="entry name" value="alpha_CA"/>
    <property type="match status" value="1"/>
</dbReference>
<dbReference type="InterPro" id="IPR023561">
    <property type="entry name" value="Carbonic_anhydrase_a-class"/>
</dbReference>
<organism evidence="11 12">
    <name type="scientific">Hypothenemus hampei</name>
    <name type="common">Coffee berry borer</name>
    <dbReference type="NCBI Taxonomy" id="57062"/>
    <lineage>
        <taxon>Eukaryota</taxon>
        <taxon>Metazoa</taxon>
        <taxon>Ecdysozoa</taxon>
        <taxon>Arthropoda</taxon>
        <taxon>Hexapoda</taxon>
        <taxon>Insecta</taxon>
        <taxon>Pterygota</taxon>
        <taxon>Neoptera</taxon>
        <taxon>Endopterygota</taxon>
        <taxon>Coleoptera</taxon>
        <taxon>Polyphaga</taxon>
        <taxon>Cucujiformia</taxon>
        <taxon>Curculionidae</taxon>
        <taxon>Scolytinae</taxon>
        <taxon>Hypothenemus</taxon>
    </lineage>
</organism>
<dbReference type="SMART" id="SM01057">
    <property type="entry name" value="Carb_anhydrase"/>
    <property type="match status" value="1"/>
</dbReference>
<gene>
    <name evidence="11" type="ORF">ABEB36_012550</name>
</gene>
<evidence type="ECO:0000256" key="1">
    <source>
        <dbReference type="ARBA" id="ARBA00002904"/>
    </source>
</evidence>
<keyword evidence="4 8" id="KW-0479">Metal-binding</keyword>
<comment type="caution">
    <text evidence="11">The sequence shown here is derived from an EMBL/GenBank/DDBJ whole genome shotgun (WGS) entry which is preliminary data.</text>
</comment>
<dbReference type="EC" id="4.2.1.1" evidence="3 8"/>
<dbReference type="InterPro" id="IPR018338">
    <property type="entry name" value="Carbonic_anhydrase_a-class_CS"/>
</dbReference>
<accession>A0ABD1EBK9</accession>
<evidence type="ECO:0000313" key="11">
    <source>
        <dbReference type="EMBL" id="KAL1492051.1"/>
    </source>
</evidence>
<evidence type="ECO:0000256" key="2">
    <source>
        <dbReference type="ARBA" id="ARBA00010718"/>
    </source>
</evidence>
<evidence type="ECO:0000313" key="12">
    <source>
        <dbReference type="Proteomes" id="UP001566132"/>
    </source>
</evidence>
<dbReference type="EMBL" id="JBDJPC010000009">
    <property type="protein sequence ID" value="KAL1492051.1"/>
    <property type="molecule type" value="Genomic_DNA"/>
</dbReference>
<dbReference type="GO" id="GO:0008270">
    <property type="term" value="F:zinc ion binding"/>
    <property type="evidence" value="ECO:0007669"/>
    <property type="project" value="UniProtKB-UniRule"/>
</dbReference>
<dbReference type="InterPro" id="IPR036398">
    <property type="entry name" value="CA_dom_sf"/>
</dbReference>
<dbReference type="PANTHER" id="PTHR18952:SF265">
    <property type="entry name" value="CARBONIC ANHYDRASE"/>
    <property type="match status" value="1"/>
</dbReference>
<dbReference type="PROSITE" id="PS51144">
    <property type="entry name" value="ALPHA_CA_2"/>
    <property type="match status" value="1"/>
</dbReference>
<keyword evidence="5 8" id="KW-0862">Zinc</keyword>
<comment type="cofactor">
    <cofactor evidence="8">
        <name>Zn(2+)</name>
        <dbReference type="ChEBI" id="CHEBI:29105"/>
    </cofactor>
</comment>
<dbReference type="SUPFAM" id="SSF51069">
    <property type="entry name" value="Carbonic anhydrase"/>
    <property type="match status" value="1"/>
</dbReference>
<comment type="catalytic activity">
    <reaction evidence="7 8">
        <text>hydrogencarbonate + H(+) = CO2 + H2O</text>
        <dbReference type="Rhea" id="RHEA:10748"/>
        <dbReference type="ChEBI" id="CHEBI:15377"/>
        <dbReference type="ChEBI" id="CHEBI:15378"/>
        <dbReference type="ChEBI" id="CHEBI:16526"/>
        <dbReference type="ChEBI" id="CHEBI:17544"/>
        <dbReference type="EC" id="4.2.1.1"/>
    </reaction>
</comment>
<dbReference type="GO" id="GO:0004089">
    <property type="term" value="F:carbonate dehydratase activity"/>
    <property type="evidence" value="ECO:0007669"/>
    <property type="project" value="UniProtKB-UniRule"/>
</dbReference>
<dbReference type="Proteomes" id="UP001566132">
    <property type="component" value="Unassembled WGS sequence"/>
</dbReference>
<evidence type="ECO:0000259" key="10">
    <source>
        <dbReference type="PROSITE" id="PS51144"/>
    </source>
</evidence>
<feature type="domain" description="Alpha-carbonic anhydrase" evidence="10">
    <location>
        <begin position="49"/>
        <end position="300"/>
    </location>
</feature>
<feature type="transmembrane region" description="Helical" evidence="9">
    <location>
        <begin position="16"/>
        <end position="37"/>
    </location>
</feature>